<name>A0A6G8B229_9LACO</name>
<dbReference type="Proteomes" id="UP000500741">
    <property type="component" value="Chromosome"/>
</dbReference>
<feature type="domain" description="NADP-dependent oxidoreductase" evidence="1">
    <location>
        <begin position="18"/>
        <end position="307"/>
    </location>
</feature>
<dbReference type="Gene3D" id="3.20.20.100">
    <property type="entry name" value="NADP-dependent oxidoreductase domain"/>
    <property type="match status" value="1"/>
</dbReference>
<dbReference type="Pfam" id="PF00248">
    <property type="entry name" value="Aldo_ket_red"/>
    <property type="match status" value="1"/>
</dbReference>
<dbReference type="KEGG" id="wco:G7084_07840"/>
<evidence type="ECO:0000313" key="2">
    <source>
        <dbReference type="EMBL" id="QIL51203.1"/>
    </source>
</evidence>
<organism evidence="2 3">
    <name type="scientific">Weissella coleopterorum</name>
    <dbReference type="NCBI Taxonomy" id="2714949"/>
    <lineage>
        <taxon>Bacteria</taxon>
        <taxon>Bacillati</taxon>
        <taxon>Bacillota</taxon>
        <taxon>Bacilli</taxon>
        <taxon>Lactobacillales</taxon>
        <taxon>Lactobacillaceae</taxon>
        <taxon>Weissella</taxon>
    </lineage>
</organism>
<evidence type="ECO:0000259" key="1">
    <source>
        <dbReference type="Pfam" id="PF00248"/>
    </source>
</evidence>
<dbReference type="PANTHER" id="PTHR43364:SF1">
    <property type="entry name" value="OXIDOREDUCTASE YDHF"/>
    <property type="match status" value="1"/>
</dbReference>
<dbReference type="InterPro" id="IPR050523">
    <property type="entry name" value="AKR_Detox_Biosynth"/>
</dbReference>
<dbReference type="AlphaFoldDB" id="A0A6G8B229"/>
<reference evidence="2 3" key="1">
    <citation type="submission" date="2020-03" db="EMBL/GenBank/DDBJ databases">
        <title>Weissella sp. nov., isolated from Cybister lewisianus.</title>
        <authorList>
            <person name="Hyun D.-W."/>
            <person name="Bae J.-W."/>
        </authorList>
    </citation>
    <scope>NUCLEOTIDE SEQUENCE [LARGE SCALE GENOMIC DNA]</scope>
    <source>
        <strain evidence="2 3">HDW19</strain>
    </source>
</reference>
<dbReference type="CDD" id="cd19092">
    <property type="entry name" value="AKR_BsYcsN_EcYdhF-like"/>
    <property type="match status" value="1"/>
</dbReference>
<sequence>MRYINFGQTDLQVSDTALGVMRMDQKSTQEATQIVEKAFMKGINFFDTADIYGSGQSSTVFGEALDASSLTRDQYFLQSKGGIILEKGQINGDRLKGPRYDFDAKHLIAAVDIELQRLHTDYLDSFLLHRPDTLQDPAEIAMAFNQLQQAGKVRHFGVSNMNPWQIELLQSALNQKLVANQLQFGIMHTGMIDAEFHVNMQDPRSIDHDGGILAYSRLQQMTIQAWSPFQYGFFEGPFIDNPKFPEINAKLQEIADKNNTSKNAVAVAWITYHPANMQVILGSMNINRIDEMTDADQVHLTNQEWYDIYLAAGNDLP</sequence>
<accession>A0A6G8B229</accession>
<proteinExistence type="predicted"/>
<dbReference type="InterPro" id="IPR036812">
    <property type="entry name" value="NAD(P)_OxRdtase_dom_sf"/>
</dbReference>
<protein>
    <submittedName>
        <fullName evidence="2">Aldo/keto reductase</fullName>
    </submittedName>
</protein>
<dbReference type="InterPro" id="IPR023210">
    <property type="entry name" value="NADP_OxRdtase_dom"/>
</dbReference>
<dbReference type="SUPFAM" id="SSF51430">
    <property type="entry name" value="NAD(P)-linked oxidoreductase"/>
    <property type="match status" value="1"/>
</dbReference>
<evidence type="ECO:0000313" key="3">
    <source>
        <dbReference type="Proteomes" id="UP000500741"/>
    </source>
</evidence>
<dbReference type="GO" id="GO:0005829">
    <property type="term" value="C:cytosol"/>
    <property type="evidence" value="ECO:0007669"/>
    <property type="project" value="TreeGrafter"/>
</dbReference>
<dbReference type="EMBL" id="CP049888">
    <property type="protein sequence ID" value="QIL51203.1"/>
    <property type="molecule type" value="Genomic_DNA"/>
</dbReference>
<dbReference type="PANTHER" id="PTHR43364">
    <property type="entry name" value="NADH-SPECIFIC METHYLGLYOXAL REDUCTASE-RELATED"/>
    <property type="match status" value="1"/>
</dbReference>
<gene>
    <name evidence="2" type="ORF">G7084_07840</name>
</gene>
<keyword evidence="3" id="KW-1185">Reference proteome</keyword>
<dbReference type="RefSeq" id="WP_166011559.1">
    <property type="nucleotide sequence ID" value="NZ_CP049888.1"/>
</dbReference>